<sequence>MSTTLTETVQRLHNSDDGEDNDRVLDHGYGRSGISEIEEEEESSSQLAETHRNGAMATIREEHGDDSVYVAVGKSETSMVALSWAIKNLVSHSPSTTILYLIHVFPEIKHIPNPLGAGMIPKDQVSSEQVESYMAQERGKRRELLNKFLHSCSASKVEVDTILIESDMVAKAILDLIPILHIKNLVIGTNKSNLRKSKSKRGNGIADQILQSEPEGCKVRIICEGKEVTEQILRSPTLSPSPRPNSNENSMHVKEVHQQKNMTSCICFNF</sequence>
<evidence type="ECO:0000313" key="1">
    <source>
        <dbReference type="EMBL" id="KAI4296064.1"/>
    </source>
</evidence>
<name>A0ACB9KFR3_BAUVA</name>
<evidence type="ECO:0000313" key="2">
    <source>
        <dbReference type="Proteomes" id="UP000828941"/>
    </source>
</evidence>
<reference evidence="1 2" key="1">
    <citation type="journal article" date="2022" name="DNA Res.">
        <title>Chromosomal-level genome assembly of the orchid tree Bauhinia variegata (Leguminosae; Cercidoideae) supports the allotetraploid origin hypothesis of Bauhinia.</title>
        <authorList>
            <person name="Zhong Y."/>
            <person name="Chen Y."/>
            <person name="Zheng D."/>
            <person name="Pang J."/>
            <person name="Liu Y."/>
            <person name="Luo S."/>
            <person name="Meng S."/>
            <person name="Qian L."/>
            <person name="Wei D."/>
            <person name="Dai S."/>
            <person name="Zhou R."/>
        </authorList>
    </citation>
    <scope>NUCLEOTIDE SEQUENCE [LARGE SCALE GENOMIC DNA]</scope>
    <source>
        <strain evidence="1">BV-YZ2020</strain>
    </source>
</reference>
<keyword evidence="2" id="KW-1185">Reference proteome</keyword>
<protein>
    <submittedName>
        <fullName evidence="1">Uncharacterized protein</fullName>
    </submittedName>
</protein>
<gene>
    <name evidence="1" type="ORF">L6164_036054</name>
</gene>
<accession>A0ACB9KFR3</accession>
<organism evidence="1 2">
    <name type="scientific">Bauhinia variegata</name>
    <name type="common">Purple orchid tree</name>
    <name type="synonym">Phanera variegata</name>
    <dbReference type="NCBI Taxonomy" id="167791"/>
    <lineage>
        <taxon>Eukaryota</taxon>
        <taxon>Viridiplantae</taxon>
        <taxon>Streptophyta</taxon>
        <taxon>Embryophyta</taxon>
        <taxon>Tracheophyta</taxon>
        <taxon>Spermatophyta</taxon>
        <taxon>Magnoliopsida</taxon>
        <taxon>eudicotyledons</taxon>
        <taxon>Gunneridae</taxon>
        <taxon>Pentapetalae</taxon>
        <taxon>rosids</taxon>
        <taxon>fabids</taxon>
        <taxon>Fabales</taxon>
        <taxon>Fabaceae</taxon>
        <taxon>Cercidoideae</taxon>
        <taxon>Cercideae</taxon>
        <taxon>Bauhiniinae</taxon>
        <taxon>Bauhinia</taxon>
    </lineage>
</organism>
<dbReference type="EMBL" id="CM039439">
    <property type="protein sequence ID" value="KAI4296064.1"/>
    <property type="molecule type" value="Genomic_DNA"/>
</dbReference>
<comment type="caution">
    <text evidence="1">The sequence shown here is derived from an EMBL/GenBank/DDBJ whole genome shotgun (WGS) entry which is preliminary data.</text>
</comment>
<proteinExistence type="predicted"/>
<dbReference type="Proteomes" id="UP000828941">
    <property type="component" value="Chromosome 14"/>
</dbReference>